<evidence type="ECO:0000259" key="2">
    <source>
        <dbReference type="Pfam" id="PF01337"/>
    </source>
</evidence>
<dbReference type="Pfam" id="PF01337">
    <property type="entry name" value="Barstar"/>
    <property type="match status" value="1"/>
</dbReference>
<evidence type="ECO:0000313" key="4">
    <source>
        <dbReference type="Proteomes" id="UP000827138"/>
    </source>
</evidence>
<dbReference type="SUPFAM" id="SSF52038">
    <property type="entry name" value="Barstar-related"/>
    <property type="match status" value="1"/>
</dbReference>
<evidence type="ECO:0000313" key="3">
    <source>
        <dbReference type="EMBL" id="QYX77974.1"/>
    </source>
</evidence>
<accession>A0ABX8XQY0</accession>
<dbReference type="EMBL" id="CP080647">
    <property type="protein sequence ID" value="QYX77974.1"/>
    <property type="molecule type" value="Genomic_DNA"/>
</dbReference>
<feature type="domain" description="Barstar (barnase inhibitor)" evidence="2">
    <location>
        <begin position="45"/>
        <end position="129"/>
    </location>
</feature>
<organism evidence="3 4">
    <name type="scientific">Streptomyces akebiae</name>
    <dbReference type="NCBI Taxonomy" id="2865673"/>
    <lineage>
        <taxon>Bacteria</taxon>
        <taxon>Bacillati</taxon>
        <taxon>Actinomycetota</taxon>
        <taxon>Actinomycetes</taxon>
        <taxon>Kitasatosporales</taxon>
        <taxon>Streptomycetaceae</taxon>
        <taxon>Streptomyces</taxon>
    </lineage>
</organism>
<dbReference type="RefSeq" id="WP_220646938.1">
    <property type="nucleotide sequence ID" value="NZ_CP080647.1"/>
</dbReference>
<name>A0ABX8XQY0_9ACTN</name>
<dbReference type="InterPro" id="IPR000468">
    <property type="entry name" value="Barstar"/>
</dbReference>
<reference evidence="3 4" key="1">
    <citation type="submission" date="2021-08" db="EMBL/GenBank/DDBJ databases">
        <authorList>
            <person name="Ping M."/>
        </authorList>
    </citation>
    <scope>NUCLEOTIDE SEQUENCE [LARGE SCALE GENOMIC DNA]</scope>
    <source>
        <strain evidence="3 4">MG28</strain>
    </source>
</reference>
<dbReference type="InterPro" id="IPR035905">
    <property type="entry name" value="Barstar-like_sf"/>
</dbReference>
<evidence type="ECO:0000256" key="1">
    <source>
        <dbReference type="ARBA" id="ARBA00006845"/>
    </source>
</evidence>
<keyword evidence="4" id="KW-1185">Reference proteome</keyword>
<protein>
    <submittedName>
        <fullName evidence="3">Barstar family protein</fullName>
    </submittedName>
</protein>
<comment type="similarity">
    <text evidence="1">Belongs to the barstar family.</text>
</comment>
<dbReference type="Gene3D" id="3.30.370.10">
    <property type="entry name" value="Barstar-like"/>
    <property type="match status" value="1"/>
</dbReference>
<sequence>MTTDDLQDSWVDPRDVLPWLPSEPYFAPQTRRDEVVEELGTAGFTVVEADLADVTTESDLLTVLGRALSAPDHYGENWDALTDILRDRGADTPFRIALVLSSSAAFLAADVHGFVRSVALLHTTAQDLSDVDDEYGQLELFYLADWKS</sequence>
<proteinExistence type="inferred from homology"/>
<dbReference type="Proteomes" id="UP000827138">
    <property type="component" value="Chromosome"/>
</dbReference>
<gene>
    <name evidence="3" type="ORF">K1J60_16815</name>
</gene>